<evidence type="ECO:0000256" key="2">
    <source>
        <dbReference type="ARBA" id="ARBA00022737"/>
    </source>
</evidence>
<dbReference type="CDD" id="cd00051">
    <property type="entry name" value="EFh"/>
    <property type="match status" value="1"/>
</dbReference>
<dbReference type="EMBL" id="BTSX01000002">
    <property type="protein sequence ID" value="GMS83884.1"/>
    <property type="molecule type" value="Genomic_DNA"/>
</dbReference>
<accession>A0AAV5SLU9</accession>
<dbReference type="Pfam" id="PF13499">
    <property type="entry name" value="EF-hand_7"/>
    <property type="match status" value="1"/>
</dbReference>
<feature type="non-terminal residue" evidence="6">
    <location>
        <position position="1"/>
    </location>
</feature>
<feature type="compositionally biased region" description="Pro residues" evidence="4">
    <location>
        <begin position="31"/>
        <end position="46"/>
    </location>
</feature>
<dbReference type="Proteomes" id="UP001432027">
    <property type="component" value="Unassembled WGS sequence"/>
</dbReference>
<keyword evidence="7" id="KW-1185">Reference proteome</keyword>
<dbReference type="InterPro" id="IPR018247">
    <property type="entry name" value="EF_Hand_1_Ca_BS"/>
</dbReference>
<feature type="compositionally biased region" description="Pro residues" evidence="4">
    <location>
        <begin position="371"/>
        <end position="380"/>
    </location>
</feature>
<evidence type="ECO:0000259" key="5">
    <source>
        <dbReference type="PROSITE" id="PS50222"/>
    </source>
</evidence>
<dbReference type="PROSITE" id="PS00018">
    <property type="entry name" value="EF_HAND_1"/>
    <property type="match status" value="2"/>
</dbReference>
<keyword evidence="2" id="KW-0677">Repeat</keyword>
<dbReference type="PANTHER" id="PTHR13025">
    <property type="entry name" value="EF-HAND DOMAIN-CONTAINING PROTEIN D"/>
    <property type="match status" value="1"/>
</dbReference>
<dbReference type="InterPro" id="IPR011992">
    <property type="entry name" value="EF-hand-dom_pair"/>
</dbReference>
<feature type="domain" description="EF-hand" evidence="5">
    <location>
        <begin position="550"/>
        <end position="585"/>
    </location>
</feature>
<feature type="region of interest" description="Disordered" evidence="4">
    <location>
        <begin position="24"/>
        <end position="474"/>
    </location>
</feature>
<feature type="compositionally biased region" description="Polar residues" evidence="4">
    <location>
        <begin position="432"/>
        <end position="448"/>
    </location>
</feature>
<evidence type="ECO:0000313" key="7">
    <source>
        <dbReference type="Proteomes" id="UP001432027"/>
    </source>
</evidence>
<dbReference type="SUPFAM" id="SSF47473">
    <property type="entry name" value="EF-hand"/>
    <property type="match status" value="1"/>
</dbReference>
<feature type="compositionally biased region" description="Basic and acidic residues" evidence="4">
    <location>
        <begin position="671"/>
        <end position="683"/>
    </location>
</feature>
<dbReference type="FunFam" id="1.10.238.10:FF:000112">
    <property type="entry name" value="EF-hand domain family, member D2"/>
    <property type="match status" value="1"/>
</dbReference>
<keyword evidence="3" id="KW-0106">Calcium</keyword>
<dbReference type="GO" id="GO:0005509">
    <property type="term" value="F:calcium ion binding"/>
    <property type="evidence" value="ECO:0007669"/>
    <property type="project" value="InterPro"/>
</dbReference>
<feature type="domain" description="EF-hand" evidence="5">
    <location>
        <begin position="586"/>
        <end position="621"/>
    </location>
</feature>
<evidence type="ECO:0000313" key="6">
    <source>
        <dbReference type="EMBL" id="GMS83884.1"/>
    </source>
</evidence>
<dbReference type="SMART" id="SM00054">
    <property type="entry name" value="EFh"/>
    <property type="match status" value="2"/>
</dbReference>
<protein>
    <recommendedName>
        <fullName evidence="5">EF-hand domain-containing protein</fullName>
    </recommendedName>
</protein>
<gene>
    <name evidence="6" type="ORF">PENTCL1PPCAC_6059</name>
</gene>
<name>A0AAV5SLU9_9BILA</name>
<feature type="compositionally biased region" description="Pro residues" evidence="4">
    <location>
        <begin position="452"/>
        <end position="463"/>
    </location>
</feature>
<proteinExistence type="predicted"/>
<evidence type="ECO:0000256" key="3">
    <source>
        <dbReference type="ARBA" id="ARBA00022837"/>
    </source>
</evidence>
<feature type="compositionally biased region" description="Pro residues" evidence="4">
    <location>
        <begin position="395"/>
        <end position="413"/>
    </location>
</feature>
<keyword evidence="1" id="KW-0479">Metal-binding</keyword>
<evidence type="ECO:0000256" key="4">
    <source>
        <dbReference type="SAM" id="MobiDB-lite"/>
    </source>
</evidence>
<feature type="compositionally biased region" description="Basic and acidic residues" evidence="4">
    <location>
        <begin position="274"/>
        <end position="283"/>
    </location>
</feature>
<dbReference type="InterPro" id="IPR002048">
    <property type="entry name" value="EF_hand_dom"/>
</dbReference>
<dbReference type="AlphaFoldDB" id="A0AAV5SLU9"/>
<dbReference type="PROSITE" id="PS50222">
    <property type="entry name" value="EF_HAND_2"/>
    <property type="match status" value="2"/>
</dbReference>
<dbReference type="Gene3D" id="1.10.238.10">
    <property type="entry name" value="EF-hand"/>
    <property type="match status" value="1"/>
</dbReference>
<dbReference type="PANTHER" id="PTHR13025:SF6">
    <property type="entry name" value="EF-HAND DOMAIN-CONTAINING PROTEIN-RELATED"/>
    <property type="match status" value="1"/>
</dbReference>
<evidence type="ECO:0000256" key="1">
    <source>
        <dbReference type="ARBA" id="ARBA00022723"/>
    </source>
</evidence>
<organism evidence="6 7">
    <name type="scientific">Pristionchus entomophagus</name>
    <dbReference type="NCBI Taxonomy" id="358040"/>
    <lineage>
        <taxon>Eukaryota</taxon>
        <taxon>Metazoa</taxon>
        <taxon>Ecdysozoa</taxon>
        <taxon>Nematoda</taxon>
        <taxon>Chromadorea</taxon>
        <taxon>Rhabditida</taxon>
        <taxon>Rhabditina</taxon>
        <taxon>Diplogasteromorpha</taxon>
        <taxon>Diplogasteroidea</taxon>
        <taxon>Neodiplogasteridae</taxon>
        <taxon>Pristionchus</taxon>
    </lineage>
</organism>
<feature type="compositionally biased region" description="Pro residues" evidence="4">
    <location>
        <begin position="91"/>
        <end position="104"/>
    </location>
</feature>
<dbReference type="InterPro" id="IPR040365">
    <property type="entry name" value="EFHD1/2"/>
</dbReference>
<feature type="compositionally biased region" description="Pro residues" evidence="4">
    <location>
        <begin position="202"/>
        <end position="214"/>
    </location>
</feature>
<feature type="compositionally biased region" description="Basic and acidic residues" evidence="4">
    <location>
        <begin position="299"/>
        <end position="311"/>
    </location>
</feature>
<reference evidence="6" key="1">
    <citation type="submission" date="2023-10" db="EMBL/GenBank/DDBJ databases">
        <title>Genome assembly of Pristionchus species.</title>
        <authorList>
            <person name="Yoshida K."/>
            <person name="Sommer R.J."/>
        </authorList>
    </citation>
    <scope>NUCLEOTIDE SEQUENCE</scope>
    <source>
        <strain evidence="6">RS0144</strain>
    </source>
</reference>
<comment type="caution">
    <text evidence="6">The sequence shown here is derived from an EMBL/GenBank/DDBJ whole genome shotgun (WGS) entry which is preliminary data.</text>
</comment>
<feature type="compositionally biased region" description="Pro residues" evidence="4">
    <location>
        <begin position="312"/>
        <end position="342"/>
    </location>
</feature>
<feature type="compositionally biased region" description="Low complexity" evidence="4">
    <location>
        <begin position="381"/>
        <end position="394"/>
    </location>
</feature>
<sequence length="697" mass="74758">SKFFTWSIEDRMADRELAAKLAQRVTAIGDEPPPPPPSIPPPPVPADLPKENTENPFVPSDSSGFSIDDLVRETLEHNNNNNTITPSAKPAAPPLPVSPPPPLPSKTGAGTAPAHPPMVPLVEPARPESPVPESKQPLIRIGRGNSDASAPVPRPQTPTFDRKALPPMVPLVEPERPSSPVPVSKQPLVRLQKGGDAQTAPPLSPPASPAPPLPHSRAPPTAPPMVPLVEPERPDSSVPSGKPPVIRVERGTNLPTAPVQKQKFVMDPGDGGSELEKRLEAQRMKKSSGAPPTPNFDPIMREIERLEKHTEPTPPLPQFPPPFIPGISMPPPPPSFKPPPVPHSQDAAPSPSEATDTTPVPSESSSAPPDTDAPPPPPIPVVEAPSPVEATPTIEAPPPVVAPPPVEVPPPPALIATADEPSTLPVAPLQPVESTQPESENCAASPSNAPVQAPPLSPAPLPPKSVSTADSSPKMVVDTAPLTALDTNVNGLKPVTVSKVSPASTCGSDDSDELAAKLARRNMINEGEAAPQMITKGTGTYNEFPEFSRKQIKYFTETFKKYDEDRDNFIDFNELKRMMEKLGEPQTHVALKQIIKKVDEDQDGKVSVREFLLIFRYAAGGELGLSSEVFKQLADSVDVTKEGVHGAAEFFQAKIAEQSGVSKFEAEIRAEQEERKREEEEKKERRKKFLENKSLFH</sequence>
<feature type="compositionally biased region" description="Low complexity" evidence="4">
    <location>
        <begin position="361"/>
        <end position="370"/>
    </location>
</feature>
<feature type="region of interest" description="Disordered" evidence="4">
    <location>
        <begin position="671"/>
        <end position="697"/>
    </location>
</feature>